<evidence type="ECO:0008006" key="4">
    <source>
        <dbReference type="Google" id="ProtNLM"/>
    </source>
</evidence>
<gene>
    <name evidence="2" type="ORF">CAEBREN_12143</name>
</gene>
<dbReference type="InParanoid" id="G0NE45"/>
<feature type="signal peptide" evidence="1">
    <location>
        <begin position="1"/>
        <end position="17"/>
    </location>
</feature>
<evidence type="ECO:0000313" key="3">
    <source>
        <dbReference type="Proteomes" id="UP000008068"/>
    </source>
</evidence>
<dbReference type="Proteomes" id="UP000008068">
    <property type="component" value="Unassembled WGS sequence"/>
</dbReference>
<sequence>MTSTFLILLCLLTLLQRFKLQSNRIFLGLLYRPPDVVAVVAVMRILEEELVAESVNASAFRPGISKEVILRWQSGRTVMNAIRLLEEELVAESVDASAVYLGICLGVSQRNASGRSVIFVERYTEEEDVQDPGPLILSRRIPIARGPEDTEDAPLQEEEGRAILPEDVEILEDV</sequence>
<evidence type="ECO:0000256" key="1">
    <source>
        <dbReference type="SAM" id="SignalP"/>
    </source>
</evidence>
<keyword evidence="3" id="KW-1185">Reference proteome</keyword>
<dbReference type="AlphaFoldDB" id="G0NE45"/>
<name>G0NE45_CAEBE</name>
<evidence type="ECO:0000313" key="2">
    <source>
        <dbReference type="EMBL" id="EGT58713.1"/>
    </source>
</evidence>
<keyword evidence="1" id="KW-0732">Signal</keyword>
<dbReference type="HOGENOM" id="CLU_1541477_0_0_1"/>
<protein>
    <recommendedName>
        <fullName evidence="4">HORMA domain-containing protein</fullName>
    </recommendedName>
</protein>
<proteinExistence type="predicted"/>
<organism evidence="3">
    <name type="scientific">Caenorhabditis brenneri</name>
    <name type="common">Nematode worm</name>
    <dbReference type="NCBI Taxonomy" id="135651"/>
    <lineage>
        <taxon>Eukaryota</taxon>
        <taxon>Metazoa</taxon>
        <taxon>Ecdysozoa</taxon>
        <taxon>Nematoda</taxon>
        <taxon>Chromadorea</taxon>
        <taxon>Rhabditida</taxon>
        <taxon>Rhabditina</taxon>
        <taxon>Rhabditomorpha</taxon>
        <taxon>Rhabditoidea</taxon>
        <taxon>Rhabditidae</taxon>
        <taxon>Peloderinae</taxon>
        <taxon>Caenorhabditis</taxon>
    </lineage>
</organism>
<dbReference type="EMBL" id="GL379871">
    <property type="protein sequence ID" value="EGT58713.1"/>
    <property type="molecule type" value="Genomic_DNA"/>
</dbReference>
<feature type="chain" id="PRO_5003405123" description="HORMA domain-containing protein" evidence="1">
    <location>
        <begin position="18"/>
        <end position="174"/>
    </location>
</feature>
<accession>G0NE45</accession>
<reference evidence="3" key="1">
    <citation type="submission" date="2011-07" db="EMBL/GenBank/DDBJ databases">
        <authorList>
            <consortium name="Caenorhabditis brenneri Sequencing and Analysis Consortium"/>
            <person name="Wilson R.K."/>
        </authorList>
    </citation>
    <scope>NUCLEOTIDE SEQUENCE [LARGE SCALE GENOMIC DNA]</scope>
    <source>
        <strain evidence="3">PB2801</strain>
    </source>
</reference>